<dbReference type="PANTHER" id="PTHR16128:SF5">
    <property type="entry name" value="FAD_NAD(P)-BINDING OXIDOREDUCTASE FAMILY PROTEIN"/>
    <property type="match status" value="1"/>
</dbReference>
<dbReference type="InterPro" id="IPR036188">
    <property type="entry name" value="FAD/NAD-bd_sf"/>
</dbReference>
<protein>
    <submittedName>
        <fullName evidence="2">FAD-dependent oxidoreductase</fullName>
    </submittedName>
</protein>
<feature type="domain" description="Amine oxidase" evidence="1">
    <location>
        <begin position="102"/>
        <end position="343"/>
    </location>
</feature>
<organism evidence="2">
    <name type="scientific">Leptolyngbya sp. NK1-12</name>
    <dbReference type="NCBI Taxonomy" id="2547451"/>
    <lineage>
        <taxon>Bacteria</taxon>
        <taxon>Bacillati</taxon>
        <taxon>Cyanobacteriota</taxon>
        <taxon>Cyanophyceae</taxon>
        <taxon>Leptolyngbyales</taxon>
        <taxon>Leptolyngbyaceae</taxon>
        <taxon>Leptolyngbya group</taxon>
        <taxon>Leptolyngbya</taxon>
    </lineage>
</organism>
<sequence>MDTNVDTVVIGAGLAGLVCAQQLQQSGHRVVVVEKSRGVGGRLATRRLQGTCADHGVRYLDEQGPLTRNLIQALWQQDILHRWTDQLYCLQAETLAVTESKPYYTATTGLTAAAKFLGSGLAIRHGQRVQALTPIDDRWQISLEATAAQPTSYLTAGSVVVAVPAPQALTLVQPLLEYGFPSELVQAIQTVEFDPCYSVIATYPLERQSDIDQLPWQAISLEGATQIPDLAWLSLEITKRPGTVPPVLVAHSTATFAQSDLEANDLRPIGQHLLAQAATLVPWLATPTEVQVHRWRYAFTRRPLQQRYLATELPLPLVCSGDWCSGKQVENAVESGLAAACQISAFLADRPLLITNWEAHAAELMSQLTATLV</sequence>
<dbReference type="SUPFAM" id="SSF51905">
    <property type="entry name" value="FAD/NAD(P)-binding domain"/>
    <property type="match status" value="1"/>
</dbReference>
<evidence type="ECO:0000313" key="2">
    <source>
        <dbReference type="EMBL" id="WNZ26538.1"/>
    </source>
</evidence>
<gene>
    <name evidence="2" type="ORF">HJG54_10390</name>
</gene>
<dbReference type="AlphaFoldDB" id="A0AA97AS68"/>
<accession>A0AA97AS68</accession>
<evidence type="ECO:0000259" key="1">
    <source>
        <dbReference type="Pfam" id="PF01593"/>
    </source>
</evidence>
<dbReference type="Gene3D" id="3.50.50.60">
    <property type="entry name" value="FAD/NAD(P)-binding domain"/>
    <property type="match status" value="1"/>
</dbReference>
<name>A0AA97AS68_9CYAN</name>
<dbReference type="InterPro" id="IPR002937">
    <property type="entry name" value="Amino_oxidase"/>
</dbReference>
<dbReference type="Pfam" id="PF01593">
    <property type="entry name" value="Amino_oxidase"/>
    <property type="match status" value="1"/>
</dbReference>
<proteinExistence type="predicted"/>
<reference evidence="2" key="1">
    <citation type="submission" date="2020-05" db="EMBL/GenBank/DDBJ databases">
        <authorList>
            <person name="Zhu T."/>
            <person name="Keshari N."/>
            <person name="Lu X."/>
        </authorList>
    </citation>
    <scope>NUCLEOTIDE SEQUENCE</scope>
    <source>
        <strain evidence="2">NK1-12</strain>
    </source>
</reference>
<dbReference type="EMBL" id="CP053586">
    <property type="protein sequence ID" value="WNZ26538.1"/>
    <property type="molecule type" value="Genomic_DNA"/>
</dbReference>
<dbReference type="Gene3D" id="3.90.660.10">
    <property type="match status" value="1"/>
</dbReference>
<dbReference type="Pfam" id="PF13450">
    <property type="entry name" value="NAD_binding_8"/>
    <property type="match status" value="1"/>
</dbReference>
<dbReference type="PANTHER" id="PTHR16128">
    <property type="entry name" value="FAD/NAD(P)-BINDING OXIDOREDUCTASE FAMILY PROTEIN"/>
    <property type="match status" value="1"/>
</dbReference>
<dbReference type="GO" id="GO:0016491">
    <property type="term" value="F:oxidoreductase activity"/>
    <property type="evidence" value="ECO:0007669"/>
    <property type="project" value="InterPro"/>
</dbReference>